<dbReference type="Pfam" id="PF13456">
    <property type="entry name" value="RVT_3"/>
    <property type="match status" value="1"/>
</dbReference>
<organism evidence="2 3">
    <name type="scientific">Hibiscus sabdariffa</name>
    <name type="common">roselle</name>
    <dbReference type="NCBI Taxonomy" id="183260"/>
    <lineage>
        <taxon>Eukaryota</taxon>
        <taxon>Viridiplantae</taxon>
        <taxon>Streptophyta</taxon>
        <taxon>Embryophyta</taxon>
        <taxon>Tracheophyta</taxon>
        <taxon>Spermatophyta</taxon>
        <taxon>Magnoliopsida</taxon>
        <taxon>eudicotyledons</taxon>
        <taxon>Gunneridae</taxon>
        <taxon>Pentapetalae</taxon>
        <taxon>rosids</taxon>
        <taxon>malvids</taxon>
        <taxon>Malvales</taxon>
        <taxon>Malvaceae</taxon>
        <taxon>Malvoideae</taxon>
        <taxon>Hibiscus</taxon>
    </lineage>
</organism>
<keyword evidence="3" id="KW-1185">Reference proteome</keyword>
<sequence length="191" mass="21133">MVKDILLPNVKVWNHELTESTFNSNEADAIWSIPLPKSNLNEQVCRGEYLGVYSIRSGIATESKCPQCNKALESIPHIFQECDFTDKYGADSAYHGLWRLIKLLFASGWNVNVDACYSPTNNIVFSGAIIRNDKGLVMGLCVKVQSGFSSVFMAEAKVAAHGLSFAVELGFHHDLGKRFEDANSQTKELKG</sequence>
<proteinExistence type="predicted"/>
<reference evidence="2 3" key="1">
    <citation type="journal article" date="2024" name="G3 (Bethesda)">
        <title>Genome assembly of Hibiscus sabdariffa L. provides insights into metabolisms of medicinal natural products.</title>
        <authorList>
            <person name="Kim T."/>
        </authorList>
    </citation>
    <scope>NUCLEOTIDE SEQUENCE [LARGE SCALE GENOMIC DNA]</scope>
    <source>
        <strain evidence="2">TK-2024</strain>
        <tissue evidence="2">Old leaves</tissue>
    </source>
</reference>
<dbReference type="InterPro" id="IPR002156">
    <property type="entry name" value="RNaseH_domain"/>
</dbReference>
<dbReference type="EMBL" id="JBBPBM010000008">
    <property type="protein sequence ID" value="KAK8572662.1"/>
    <property type="molecule type" value="Genomic_DNA"/>
</dbReference>
<protein>
    <recommendedName>
        <fullName evidence="1">RNase H type-1 domain-containing protein</fullName>
    </recommendedName>
</protein>
<accession>A0ABR2F6K6</accession>
<dbReference type="Proteomes" id="UP001472677">
    <property type="component" value="Unassembled WGS sequence"/>
</dbReference>
<evidence type="ECO:0000259" key="1">
    <source>
        <dbReference type="Pfam" id="PF13456"/>
    </source>
</evidence>
<feature type="domain" description="RNase H type-1" evidence="1">
    <location>
        <begin position="112"/>
        <end position="173"/>
    </location>
</feature>
<comment type="caution">
    <text evidence="2">The sequence shown here is derived from an EMBL/GenBank/DDBJ whole genome shotgun (WGS) entry which is preliminary data.</text>
</comment>
<evidence type="ECO:0000313" key="3">
    <source>
        <dbReference type="Proteomes" id="UP001472677"/>
    </source>
</evidence>
<gene>
    <name evidence="2" type="ORF">V6N12_028709</name>
</gene>
<name>A0ABR2F6K6_9ROSI</name>
<evidence type="ECO:0000313" key="2">
    <source>
        <dbReference type="EMBL" id="KAK8572662.1"/>
    </source>
</evidence>